<feature type="compositionally biased region" description="Polar residues" evidence="1">
    <location>
        <begin position="40"/>
        <end position="51"/>
    </location>
</feature>
<feature type="compositionally biased region" description="Basic and acidic residues" evidence="1">
    <location>
        <begin position="92"/>
        <end position="112"/>
    </location>
</feature>
<dbReference type="AlphaFoldDB" id="A0A8X7NRL0"/>
<organism evidence="2 3">
    <name type="scientific">Candida parapsilosis</name>
    <name type="common">Yeast</name>
    <dbReference type="NCBI Taxonomy" id="5480"/>
    <lineage>
        <taxon>Eukaryota</taxon>
        <taxon>Fungi</taxon>
        <taxon>Dikarya</taxon>
        <taxon>Ascomycota</taxon>
        <taxon>Saccharomycotina</taxon>
        <taxon>Pichiomycetes</taxon>
        <taxon>Debaryomycetaceae</taxon>
        <taxon>Candida/Lodderomyces clade</taxon>
        <taxon>Candida</taxon>
    </lineage>
</organism>
<evidence type="ECO:0000313" key="2">
    <source>
        <dbReference type="EMBL" id="KAF6059112.1"/>
    </source>
</evidence>
<comment type="caution">
    <text evidence="2">The sequence shown here is derived from an EMBL/GenBank/DDBJ whole genome shotgun (WGS) entry which is preliminary data.</text>
</comment>
<gene>
    <name evidence="2" type="ORF">FOB60_000694</name>
</gene>
<feature type="region of interest" description="Disordered" evidence="1">
    <location>
        <begin position="1"/>
        <end position="144"/>
    </location>
</feature>
<feature type="compositionally biased region" description="Polar residues" evidence="1">
    <location>
        <begin position="1"/>
        <end position="18"/>
    </location>
</feature>
<reference evidence="2" key="1">
    <citation type="submission" date="2020-03" db="EMBL/GenBank/DDBJ databases">
        <title>FDA dAtabase for Regulatory Grade micrObial Sequences (FDA-ARGOS): Supporting development and validation of Infectious Disease Dx tests.</title>
        <authorList>
            <person name="Campos J."/>
            <person name="Goldberg B."/>
            <person name="Tallon L."/>
            <person name="Sadzewicz L."/>
            <person name="Vavikolanu K."/>
            <person name="Mehta A."/>
            <person name="Aluvathingal J."/>
            <person name="Nadendla S."/>
            <person name="Nandy P."/>
            <person name="Geyer C."/>
            <person name="Yan Y."/>
            <person name="Sichtig H."/>
        </authorList>
    </citation>
    <scope>NUCLEOTIDE SEQUENCE [LARGE SCALE GENOMIC DNA]</scope>
    <source>
        <strain evidence="2">FDAARGOS_652</strain>
    </source>
</reference>
<evidence type="ECO:0000256" key="1">
    <source>
        <dbReference type="SAM" id="MobiDB-lite"/>
    </source>
</evidence>
<feature type="compositionally biased region" description="Basic residues" evidence="1">
    <location>
        <begin position="131"/>
        <end position="144"/>
    </location>
</feature>
<dbReference type="EMBL" id="JABWAB010000001">
    <property type="protein sequence ID" value="KAF6059112.1"/>
    <property type="molecule type" value="Genomic_DNA"/>
</dbReference>
<dbReference type="Proteomes" id="UP000590412">
    <property type="component" value="Unassembled WGS sequence"/>
</dbReference>
<name>A0A8X7NRL0_CANPA</name>
<accession>A0A8X7NRL0</accession>
<feature type="compositionally biased region" description="Low complexity" evidence="1">
    <location>
        <begin position="19"/>
        <end position="39"/>
    </location>
</feature>
<protein>
    <submittedName>
        <fullName evidence="2">Uncharacterized protein</fullName>
    </submittedName>
</protein>
<proteinExistence type="predicted"/>
<sequence length="144" mass="15683">MSVTNTPVEQKQQQRHNYSSWHQSTSSVSASASSSQQTQNPNDQHNTSQPRFVNEPSHHIGGSNASISQGGSFGSGIDHDSGGGIIATSSPRGREQSEEAEERGRSRSREDQVDSTDDSFDDISLMGFKTGTKHHSPIKMKKVR</sequence>
<evidence type="ECO:0000313" key="3">
    <source>
        <dbReference type="Proteomes" id="UP000590412"/>
    </source>
</evidence>